<name>A0A4Y2CK83_ARAVE</name>
<dbReference type="EMBL" id="BGPR01000201">
    <property type="protein sequence ID" value="GBM04346.1"/>
    <property type="molecule type" value="Genomic_DNA"/>
</dbReference>
<keyword evidence="2" id="KW-1185">Reference proteome</keyword>
<evidence type="ECO:0000313" key="2">
    <source>
        <dbReference type="Proteomes" id="UP000499080"/>
    </source>
</evidence>
<dbReference type="PANTHER" id="PTHR21261">
    <property type="entry name" value="BEAT PROTEIN"/>
    <property type="match status" value="1"/>
</dbReference>
<dbReference type="PANTHER" id="PTHR21261:SF15">
    <property type="entry name" value="BEATEN PATH IIIA, ISOFORM D-RELATED"/>
    <property type="match status" value="1"/>
</dbReference>
<gene>
    <name evidence="1" type="ORF">AVEN_146212_1</name>
</gene>
<dbReference type="Gene3D" id="3.30.420.10">
    <property type="entry name" value="Ribonuclease H-like superfamily/Ribonuclease H"/>
    <property type="match status" value="1"/>
</dbReference>
<organism evidence="1 2">
    <name type="scientific">Araneus ventricosus</name>
    <name type="common">Orbweaver spider</name>
    <name type="synonym">Epeira ventricosa</name>
    <dbReference type="NCBI Taxonomy" id="182803"/>
    <lineage>
        <taxon>Eukaryota</taxon>
        <taxon>Metazoa</taxon>
        <taxon>Ecdysozoa</taxon>
        <taxon>Arthropoda</taxon>
        <taxon>Chelicerata</taxon>
        <taxon>Arachnida</taxon>
        <taxon>Araneae</taxon>
        <taxon>Araneomorphae</taxon>
        <taxon>Entelegynae</taxon>
        <taxon>Araneoidea</taxon>
        <taxon>Araneidae</taxon>
        <taxon>Araneus</taxon>
    </lineage>
</organism>
<proteinExistence type="predicted"/>
<dbReference type="Proteomes" id="UP000499080">
    <property type="component" value="Unassembled WGS sequence"/>
</dbReference>
<protein>
    <submittedName>
        <fullName evidence="1">Uncharacterized protein</fullName>
    </submittedName>
</protein>
<sequence>MVSHPNETLANFLLSENIEWKFIPPKSPNFSGLWEAGVKSFKHHLKRVVGNAHLTLEEFLTIILEIESVLNSRSLTPLSTEFDNFETLSPGHFLIGFKVGSVKKLETFCPIGGEHDLCVAPPGVIIASTVSAKPEYVMEHSTTLHSDSLETSSLSLKFIVNEFHFRGGNMKLKCTATISKVYTMSNEELVFGTGLRQQTSGLQITENMSHVQSSSSTTVWTTANWTILLCQMIYVLCNIKSSSIQRSLVDQFG</sequence>
<evidence type="ECO:0000313" key="1">
    <source>
        <dbReference type="EMBL" id="GBM04346.1"/>
    </source>
</evidence>
<dbReference type="OrthoDB" id="6415662at2759"/>
<reference evidence="1 2" key="1">
    <citation type="journal article" date="2019" name="Sci. Rep.">
        <title>Orb-weaving spider Araneus ventricosus genome elucidates the spidroin gene catalogue.</title>
        <authorList>
            <person name="Kono N."/>
            <person name="Nakamura H."/>
            <person name="Ohtoshi R."/>
            <person name="Moran D.A.P."/>
            <person name="Shinohara A."/>
            <person name="Yoshida Y."/>
            <person name="Fujiwara M."/>
            <person name="Mori M."/>
            <person name="Tomita M."/>
            <person name="Arakawa K."/>
        </authorList>
    </citation>
    <scope>NUCLEOTIDE SEQUENCE [LARGE SCALE GENOMIC DNA]</scope>
</reference>
<comment type="caution">
    <text evidence="1">The sequence shown here is derived from an EMBL/GenBank/DDBJ whole genome shotgun (WGS) entry which is preliminary data.</text>
</comment>
<accession>A0A4Y2CK83</accession>
<dbReference type="InterPro" id="IPR036397">
    <property type="entry name" value="RNaseH_sf"/>
</dbReference>
<dbReference type="SUPFAM" id="SSF53098">
    <property type="entry name" value="Ribonuclease H-like"/>
    <property type="match status" value="1"/>
</dbReference>
<dbReference type="InterPro" id="IPR012337">
    <property type="entry name" value="RNaseH-like_sf"/>
</dbReference>
<dbReference type="AlphaFoldDB" id="A0A4Y2CK83"/>
<dbReference type="GO" id="GO:0003676">
    <property type="term" value="F:nucleic acid binding"/>
    <property type="evidence" value="ECO:0007669"/>
    <property type="project" value="InterPro"/>
</dbReference>